<keyword evidence="9 13" id="KW-1133">Transmembrane helix</keyword>
<evidence type="ECO:0000256" key="5">
    <source>
        <dbReference type="ARBA" id="ARBA00022475"/>
    </source>
</evidence>
<dbReference type="GO" id="GO:0015095">
    <property type="term" value="F:magnesium ion transmembrane transporter activity"/>
    <property type="evidence" value="ECO:0007669"/>
    <property type="project" value="UniProtKB-UniRule"/>
</dbReference>
<dbReference type="GO" id="GO:0015087">
    <property type="term" value="F:cobalt ion transmembrane transporter activity"/>
    <property type="evidence" value="ECO:0007669"/>
    <property type="project" value="UniProtKB-UniRule"/>
</dbReference>
<comment type="caution">
    <text evidence="14">The sequence shown here is derived from an EMBL/GenBank/DDBJ whole genome shotgun (WGS) entry which is preliminary data.</text>
</comment>
<dbReference type="OrthoDB" id="9803416at2"/>
<dbReference type="Proteomes" id="UP000325302">
    <property type="component" value="Unassembled WGS sequence"/>
</dbReference>
<dbReference type="InterPro" id="IPR050829">
    <property type="entry name" value="CorA_MIT"/>
</dbReference>
<dbReference type="InterPro" id="IPR002523">
    <property type="entry name" value="MgTranspt_CorA/ZnTranspt_ZntB"/>
</dbReference>
<keyword evidence="6" id="KW-0997">Cell inner membrane</keyword>
<dbReference type="SUPFAM" id="SSF144083">
    <property type="entry name" value="Magnesium transport protein CorA, transmembrane region"/>
    <property type="match status" value="1"/>
</dbReference>
<evidence type="ECO:0000256" key="3">
    <source>
        <dbReference type="ARBA" id="ARBA00019439"/>
    </source>
</evidence>
<keyword evidence="5 13" id="KW-1003">Cell membrane</keyword>
<proteinExistence type="inferred from homology"/>
<evidence type="ECO:0000256" key="2">
    <source>
        <dbReference type="ARBA" id="ARBA00009765"/>
    </source>
</evidence>
<accession>A0A5A9W0Q3</accession>
<comment type="similarity">
    <text evidence="2 13">Belongs to the CorA metal ion transporter (MIT) (TC 1.A.35) family.</text>
</comment>
<dbReference type="FunFam" id="1.20.58.340:FF:000001">
    <property type="entry name" value="Magnesium transport protein CorA"/>
    <property type="match status" value="1"/>
</dbReference>
<keyword evidence="15" id="KW-1185">Reference proteome</keyword>
<dbReference type="SUPFAM" id="SSF143865">
    <property type="entry name" value="CorA soluble domain-like"/>
    <property type="match status" value="1"/>
</dbReference>
<dbReference type="EMBL" id="SMRS01000007">
    <property type="protein sequence ID" value="KAA0874142.1"/>
    <property type="molecule type" value="Genomic_DNA"/>
</dbReference>
<protein>
    <recommendedName>
        <fullName evidence="3 13">Magnesium transport protein CorA</fullName>
    </recommendedName>
</protein>
<feature type="transmembrane region" description="Helical" evidence="13">
    <location>
        <begin position="294"/>
        <end position="314"/>
    </location>
</feature>
<evidence type="ECO:0000256" key="10">
    <source>
        <dbReference type="ARBA" id="ARBA00023065"/>
    </source>
</evidence>
<keyword evidence="11 13" id="KW-0472">Membrane</keyword>
<keyword evidence="10 13" id="KW-0406">Ion transport</keyword>
<comment type="function">
    <text evidence="13">Mediates influx of magnesium ions.</text>
</comment>
<dbReference type="InterPro" id="IPR045863">
    <property type="entry name" value="CorA_TM1_TM2"/>
</dbReference>
<dbReference type="InterPro" id="IPR004488">
    <property type="entry name" value="Mg/Co-transport_prot_CorA"/>
</dbReference>
<keyword evidence="4 13" id="KW-0813">Transport</keyword>
<keyword evidence="8 13" id="KW-0460">Magnesium</keyword>
<dbReference type="Pfam" id="PF01544">
    <property type="entry name" value="CorA"/>
    <property type="match status" value="1"/>
</dbReference>
<feature type="transmembrane region" description="Helical" evidence="13">
    <location>
        <begin position="262"/>
        <end position="282"/>
    </location>
</feature>
<evidence type="ECO:0000256" key="1">
    <source>
        <dbReference type="ARBA" id="ARBA00004429"/>
    </source>
</evidence>
<gene>
    <name evidence="13 14" type="primary">corA</name>
    <name evidence="14" type="ORF">E1H14_10215</name>
</gene>
<evidence type="ECO:0000256" key="13">
    <source>
        <dbReference type="RuleBase" id="RU362010"/>
    </source>
</evidence>
<dbReference type="CDD" id="cd12835">
    <property type="entry name" value="EcCorA-like_1"/>
    <property type="match status" value="1"/>
</dbReference>
<evidence type="ECO:0000256" key="8">
    <source>
        <dbReference type="ARBA" id="ARBA00022842"/>
    </source>
</evidence>
<evidence type="ECO:0000256" key="11">
    <source>
        <dbReference type="ARBA" id="ARBA00023136"/>
    </source>
</evidence>
<sequence length="320" mass="36989">MIRSYQLHNGLLREQPLDMEELTQELRQLRESSWIDLQEASEDEIHMVEQLHPESLPEVEDVEEIESSARYFIEGQDLHVHSLFLYQSEGRHRTATVAFTLKPDVLLSIRDVDLADFRLLRLRSRRGWVEAGSPLQILTSIFQLKVDNLADQLEDLLGDLDDISSEILANRDEELGEPMDKLAKLEDSNGKIRLCLMDTQRSVSFLLRNIRQHPEVQEGCREILRDLDTLMAHAAFIFEKIDFLMNTSQGFINIQQAKIIKIFSIAAVVFLPPTMIASIYGMNFEFMPELHWVAGYPFALGMMLMAGVTPYLFFRYKGWL</sequence>
<evidence type="ECO:0000313" key="15">
    <source>
        <dbReference type="Proteomes" id="UP000325302"/>
    </source>
</evidence>
<organism evidence="14 15">
    <name type="scientific">Nitrincola tapanii</name>
    <dbReference type="NCBI Taxonomy" id="1708751"/>
    <lineage>
        <taxon>Bacteria</taxon>
        <taxon>Pseudomonadati</taxon>
        <taxon>Pseudomonadota</taxon>
        <taxon>Gammaproteobacteria</taxon>
        <taxon>Oceanospirillales</taxon>
        <taxon>Oceanospirillaceae</taxon>
        <taxon>Nitrincola</taxon>
    </lineage>
</organism>
<dbReference type="AlphaFoldDB" id="A0A5A9W0Q3"/>
<dbReference type="NCBIfam" id="TIGR00383">
    <property type="entry name" value="corA"/>
    <property type="match status" value="1"/>
</dbReference>
<name>A0A5A9W0Q3_9GAMM</name>
<keyword evidence="7 13" id="KW-0812">Transmembrane</keyword>
<reference evidence="14 15" key="1">
    <citation type="submission" date="2019-03" db="EMBL/GenBank/DDBJ databases">
        <title>Nitrincola sp. nov. isolated from an Indian soda lake.</title>
        <authorList>
            <person name="Joshi A."/>
            <person name="Thite S.V."/>
            <person name="Joseph N."/>
            <person name="Dhotre D."/>
            <person name="Moorthy M."/>
            <person name="Shouche Y.S."/>
        </authorList>
    </citation>
    <scope>NUCLEOTIDE SEQUENCE [LARGE SCALE GENOMIC DNA]</scope>
    <source>
        <strain evidence="14 15">MEB193</strain>
    </source>
</reference>
<dbReference type="Gene3D" id="1.20.58.340">
    <property type="entry name" value="Magnesium transport protein CorA, transmembrane region"/>
    <property type="match status" value="1"/>
</dbReference>
<dbReference type="GO" id="GO:0005886">
    <property type="term" value="C:plasma membrane"/>
    <property type="evidence" value="ECO:0007669"/>
    <property type="project" value="UniProtKB-SubCell"/>
</dbReference>
<comment type="subcellular location">
    <subcellularLocation>
        <location evidence="1">Cell inner membrane</location>
        <topology evidence="1">Multi-pass membrane protein</topology>
    </subcellularLocation>
    <subcellularLocation>
        <location evidence="13">Membrane</location>
        <topology evidence="13">Multi-pass membrane protein</topology>
    </subcellularLocation>
</comment>
<dbReference type="InterPro" id="IPR045861">
    <property type="entry name" value="CorA_cytoplasmic_dom"/>
</dbReference>
<evidence type="ECO:0000256" key="6">
    <source>
        <dbReference type="ARBA" id="ARBA00022519"/>
    </source>
</evidence>
<evidence type="ECO:0000313" key="14">
    <source>
        <dbReference type="EMBL" id="KAA0874142.1"/>
    </source>
</evidence>
<evidence type="ECO:0000256" key="9">
    <source>
        <dbReference type="ARBA" id="ARBA00022989"/>
    </source>
</evidence>
<evidence type="ECO:0000256" key="7">
    <source>
        <dbReference type="ARBA" id="ARBA00022692"/>
    </source>
</evidence>
<evidence type="ECO:0000256" key="4">
    <source>
        <dbReference type="ARBA" id="ARBA00022448"/>
    </source>
</evidence>
<dbReference type="PANTHER" id="PTHR47685">
    <property type="entry name" value="MAGNESIUM TRANSPORT PROTEIN CORA"/>
    <property type="match status" value="1"/>
</dbReference>
<dbReference type="RefSeq" id="WP_149391374.1">
    <property type="nucleotide sequence ID" value="NZ_SMRS01000007.1"/>
</dbReference>
<dbReference type="PANTHER" id="PTHR47685:SF1">
    <property type="entry name" value="MAGNESIUM TRANSPORT PROTEIN CORA"/>
    <property type="match status" value="1"/>
</dbReference>
<evidence type="ECO:0000256" key="12">
    <source>
        <dbReference type="ARBA" id="ARBA00034269"/>
    </source>
</evidence>
<dbReference type="GO" id="GO:0015099">
    <property type="term" value="F:nickel cation transmembrane transporter activity"/>
    <property type="evidence" value="ECO:0007669"/>
    <property type="project" value="TreeGrafter"/>
</dbReference>
<comment type="catalytic activity">
    <reaction evidence="12">
        <text>Mg(2+)(in) = Mg(2+)(out)</text>
        <dbReference type="Rhea" id="RHEA:29827"/>
        <dbReference type="ChEBI" id="CHEBI:18420"/>
    </reaction>
</comment>